<evidence type="ECO:0000259" key="9">
    <source>
        <dbReference type="Pfam" id="PF04567"/>
    </source>
</evidence>
<evidence type="ECO:0000256" key="1">
    <source>
        <dbReference type="ARBA" id="ARBA00006835"/>
    </source>
</evidence>
<organism evidence="10 11">
    <name type="scientific">Rhizophlyctis rosea</name>
    <dbReference type="NCBI Taxonomy" id="64517"/>
    <lineage>
        <taxon>Eukaryota</taxon>
        <taxon>Fungi</taxon>
        <taxon>Fungi incertae sedis</taxon>
        <taxon>Chytridiomycota</taxon>
        <taxon>Chytridiomycota incertae sedis</taxon>
        <taxon>Chytridiomycetes</taxon>
        <taxon>Rhizophlyctidales</taxon>
        <taxon>Rhizophlyctidaceae</taxon>
        <taxon>Rhizophlyctis</taxon>
    </lineage>
</organism>
<dbReference type="InterPro" id="IPR037033">
    <property type="entry name" value="DNA-dir_RNAP_su2_hyb_sf"/>
</dbReference>
<proteinExistence type="inferred from homology"/>
<comment type="similarity">
    <text evidence="1">Belongs to the RNA polymerase beta chain family.</text>
</comment>
<dbReference type="InterPro" id="IPR007120">
    <property type="entry name" value="DNA-dir_RNAP_su2_dom"/>
</dbReference>
<dbReference type="SUPFAM" id="SSF64484">
    <property type="entry name" value="beta and beta-prime subunits of DNA dependent RNA-polymerase"/>
    <property type="match status" value="1"/>
</dbReference>
<feature type="domain" description="DNA-directed RNA polymerase subunit 2 hybrid-binding" evidence="7">
    <location>
        <begin position="174"/>
        <end position="283"/>
    </location>
</feature>
<evidence type="ECO:0000259" key="7">
    <source>
        <dbReference type="Pfam" id="PF00562"/>
    </source>
</evidence>
<dbReference type="Proteomes" id="UP001212841">
    <property type="component" value="Unassembled WGS sequence"/>
</dbReference>
<reference evidence="10" key="1">
    <citation type="submission" date="2020-05" db="EMBL/GenBank/DDBJ databases">
        <title>Phylogenomic resolution of chytrid fungi.</title>
        <authorList>
            <person name="Stajich J.E."/>
            <person name="Amses K."/>
            <person name="Simmons R."/>
            <person name="Seto K."/>
            <person name="Myers J."/>
            <person name="Bonds A."/>
            <person name="Quandt C.A."/>
            <person name="Barry K."/>
            <person name="Liu P."/>
            <person name="Grigoriev I."/>
            <person name="Longcore J.E."/>
            <person name="James T.Y."/>
        </authorList>
    </citation>
    <scope>NUCLEOTIDE SEQUENCE</scope>
    <source>
        <strain evidence="10">JEL0318</strain>
    </source>
</reference>
<dbReference type="PANTHER" id="PTHR20856">
    <property type="entry name" value="DNA-DIRECTED RNA POLYMERASE I SUBUNIT 2"/>
    <property type="match status" value="1"/>
</dbReference>
<keyword evidence="5" id="KW-0548">Nucleotidyltransferase</keyword>
<evidence type="ECO:0000259" key="8">
    <source>
        <dbReference type="Pfam" id="PF04566"/>
    </source>
</evidence>
<evidence type="ECO:0000256" key="5">
    <source>
        <dbReference type="ARBA" id="ARBA00022695"/>
    </source>
</evidence>
<evidence type="ECO:0000256" key="3">
    <source>
        <dbReference type="ARBA" id="ARBA00022478"/>
    </source>
</evidence>
<dbReference type="Pfam" id="PF04566">
    <property type="entry name" value="RNA_pol_Rpb2_4"/>
    <property type="match status" value="1"/>
</dbReference>
<dbReference type="GO" id="GO:0032549">
    <property type="term" value="F:ribonucleoside binding"/>
    <property type="evidence" value="ECO:0007669"/>
    <property type="project" value="InterPro"/>
</dbReference>
<evidence type="ECO:0000256" key="4">
    <source>
        <dbReference type="ARBA" id="ARBA00022679"/>
    </source>
</evidence>
<comment type="caution">
    <text evidence="10">The sequence shown here is derived from an EMBL/GenBank/DDBJ whole genome shotgun (WGS) entry which is preliminary data.</text>
</comment>
<feature type="domain" description="RNA polymerase Rpb2" evidence="9">
    <location>
        <begin position="103"/>
        <end position="167"/>
    </location>
</feature>
<dbReference type="Gene3D" id="3.90.1070.20">
    <property type="match status" value="1"/>
</dbReference>
<evidence type="ECO:0000313" key="11">
    <source>
        <dbReference type="Proteomes" id="UP001212841"/>
    </source>
</evidence>
<protein>
    <recommendedName>
        <fullName evidence="2">DNA-directed RNA polymerase</fullName>
        <ecNumber evidence="2">2.7.7.6</ecNumber>
    </recommendedName>
</protein>
<name>A0AAD5WWT4_9FUNG</name>
<evidence type="ECO:0000256" key="6">
    <source>
        <dbReference type="ARBA" id="ARBA00023163"/>
    </source>
</evidence>
<keyword evidence="11" id="KW-1185">Reference proteome</keyword>
<dbReference type="InterPro" id="IPR015712">
    <property type="entry name" value="DNA-dir_RNA_pol_su2"/>
</dbReference>
<dbReference type="Pfam" id="PF00562">
    <property type="entry name" value="RNA_pol_Rpb2_6"/>
    <property type="match status" value="1"/>
</dbReference>
<gene>
    <name evidence="10" type="primary">POLR3B</name>
    <name evidence="10" type="ORF">HK097_004300</name>
</gene>
<evidence type="ECO:0000313" key="10">
    <source>
        <dbReference type="EMBL" id="KAJ3035068.1"/>
    </source>
</evidence>
<dbReference type="AlphaFoldDB" id="A0AAD5WWT4"/>
<dbReference type="GO" id="GO:0003899">
    <property type="term" value="F:DNA-directed RNA polymerase activity"/>
    <property type="evidence" value="ECO:0007669"/>
    <property type="project" value="UniProtKB-EC"/>
</dbReference>
<dbReference type="EMBL" id="JADGJD010002087">
    <property type="protein sequence ID" value="KAJ3035068.1"/>
    <property type="molecule type" value="Genomic_DNA"/>
</dbReference>
<keyword evidence="3 10" id="KW-0240">DNA-directed RNA polymerase</keyword>
<dbReference type="Gene3D" id="2.40.270.10">
    <property type="entry name" value="DNA-directed RNA polymerase, subunit 2, domain 6"/>
    <property type="match status" value="1"/>
</dbReference>
<dbReference type="GO" id="GO:0000428">
    <property type="term" value="C:DNA-directed RNA polymerase complex"/>
    <property type="evidence" value="ECO:0007669"/>
    <property type="project" value="UniProtKB-KW"/>
</dbReference>
<dbReference type="GO" id="GO:0006351">
    <property type="term" value="P:DNA-templated transcription"/>
    <property type="evidence" value="ECO:0007669"/>
    <property type="project" value="InterPro"/>
</dbReference>
<dbReference type="Pfam" id="PF04567">
    <property type="entry name" value="RNA_pol_Rpb2_5"/>
    <property type="match status" value="1"/>
</dbReference>
<dbReference type="EC" id="2.7.7.6" evidence="2"/>
<evidence type="ECO:0000256" key="2">
    <source>
        <dbReference type="ARBA" id="ARBA00012418"/>
    </source>
</evidence>
<feature type="domain" description="RNA polymerase Rpb2" evidence="8">
    <location>
        <begin position="20"/>
        <end position="82"/>
    </location>
</feature>
<dbReference type="GO" id="GO:0003677">
    <property type="term" value="F:DNA binding"/>
    <property type="evidence" value="ECO:0007669"/>
    <property type="project" value="InterPro"/>
</dbReference>
<keyword evidence="4" id="KW-0808">Transferase</keyword>
<dbReference type="InterPro" id="IPR007646">
    <property type="entry name" value="RNA_pol_Rpb2_4"/>
</dbReference>
<keyword evidence="6" id="KW-0804">Transcription</keyword>
<dbReference type="FunFam" id="2.40.270.10:FF:000022">
    <property type="match status" value="1"/>
</dbReference>
<sequence>MEDVNILSGHDIYDPKSFLVFHNGVLMGIHRNPYKFTKNFRALRRAGRIPPGVSISVVGGRQRVVQVSSDSGRVSRPLIIVEKGVPKVGKRDLEVVVGGVEGFEDLVREGKVEFLDVNESVEAFVAMTEEYIVWNDEKGVERKGKAVQGRSTAAVKYPNTTHLEIAPFTILGSIAGLIPFPHHNQSPRNTYQCAMGRQATGILAYNQHLRFDSLAYTINYPQKPLVTTRSMEITGLAELAAGQNAVVAVMSFSGYDIEDAVVLNKSSLDRGYGRCEVYRKFPTLVKTYADVRMTDKLVPPERDAGGFVEQMWEA</sequence>
<dbReference type="InterPro" id="IPR007647">
    <property type="entry name" value="RNA_pol_Rpb2_5"/>
</dbReference>
<feature type="non-terminal residue" evidence="10">
    <location>
        <position position="314"/>
    </location>
</feature>
<accession>A0AAD5WWT4</accession>